<name>A0ABT7P3F9_MYCIT</name>
<evidence type="ECO:0000313" key="1">
    <source>
        <dbReference type="EMBL" id="MDM3927790.1"/>
    </source>
</evidence>
<organism evidence="1 2">
    <name type="scientific">Mycobacterium intracellulare subsp. chimaera</name>
    <dbReference type="NCBI Taxonomy" id="222805"/>
    <lineage>
        <taxon>Bacteria</taxon>
        <taxon>Bacillati</taxon>
        <taxon>Actinomycetota</taxon>
        <taxon>Actinomycetes</taxon>
        <taxon>Mycobacteriales</taxon>
        <taxon>Mycobacteriaceae</taxon>
        <taxon>Mycobacterium</taxon>
        <taxon>Mycobacterium avium complex (MAC)</taxon>
    </lineage>
</organism>
<sequence>MDLHLHQLHLPIGTNHRVRTSAVFSPCRRYRYRLSRSWASSMPVLGVVMLQPDDHTDNRTLRRISDFAEGWGYGGIDVCNVYGLRARSPLTVRTHADPVGANNDVHLAQLGRQRDLIVLAWGEMADQRRAAHVTQLLLRACRPRAASLAVLGWTYDGQPAHPCDLPKSTPLQCLTLDHGQLPEVADPRWGRLMMATAA</sequence>
<dbReference type="RefSeq" id="WP_158514593.1">
    <property type="nucleotide sequence ID" value="NZ_CP012886.2"/>
</dbReference>
<gene>
    <name evidence="1" type="ORF">QRB35_17410</name>
</gene>
<reference evidence="1 2" key="2">
    <citation type="submission" date="2023-06" db="EMBL/GenBank/DDBJ databases">
        <title>Itaconate inhibition of nontuberculous mycobacteria.</title>
        <authorList>
            <person name="Breen P."/>
            <person name="Zimbric M."/>
            <person name="Caverly L."/>
        </authorList>
    </citation>
    <scope>NUCLEOTIDE SEQUENCE [LARGE SCALE GENOMIC DNA]</scope>
    <source>
        <strain evidence="1 2">FLAC1071</strain>
    </source>
</reference>
<keyword evidence="2" id="KW-1185">Reference proteome</keyword>
<dbReference type="Proteomes" id="UP001529272">
    <property type="component" value="Unassembled WGS sequence"/>
</dbReference>
<evidence type="ECO:0000313" key="2">
    <source>
        <dbReference type="Proteomes" id="UP001529272"/>
    </source>
</evidence>
<proteinExistence type="predicted"/>
<dbReference type="EMBL" id="JASZZX010000016">
    <property type="protein sequence ID" value="MDM3927790.1"/>
    <property type="molecule type" value="Genomic_DNA"/>
</dbReference>
<dbReference type="Pfam" id="PF07799">
    <property type="entry name" value="DUF1643"/>
    <property type="match status" value="1"/>
</dbReference>
<reference evidence="2" key="1">
    <citation type="submission" date="2023-06" db="EMBL/GenBank/DDBJ databases">
        <title>Itaconate inhibition of nontuberculous mycobacteria.</title>
        <authorList>
            <person name="Spilker T."/>
        </authorList>
    </citation>
    <scope>NUCLEOTIDE SEQUENCE [LARGE SCALE GENOMIC DNA]</scope>
    <source>
        <strain evidence="2">FLAC1071</strain>
    </source>
</reference>
<accession>A0ABT7P3F9</accession>
<comment type="caution">
    <text evidence="1">The sequence shown here is derived from an EMBL/GenBank/DDBJ whole genome shotgun (WGS) entry which is preliminary data.</text>
</comment>
<dbReference type="InterPro" id="IPR012441">
    <property type="entry name" value="DUF1643"/>
</dbReference>
<protein>
    <submittedName>
        <fullName evidence="1">DUF1643 domain-containing protein</fullName>
    </submittedName>
</protein>